<evidence type="ECO:0008006" key="5">
    <source>
        <dbReference type="Google" id="ProtNLM"/>
    </source>
</evidence>
<protein>
    <recommendedName>
        <fullName evidence="5">Tat pathway signal sequence</fullName>
    </recommendedName>
</protein>
<organism evidence="3 4">
    <name type="scientific">Glarea lozoyensis (strain ATCC 20868 / MF5171)</name>
    <dbReference type="NCBI Taxonomy" id="1116229"/>
    <lineage>
        <taxon>Eukaryota</taxon>
        <taxon>Fungi</taxon>
        <taxon>Dikarya</taxon>
        <taxon>Ascomycota</taxon>
        <taxon>Pezizomycotina</taxon>
        <taxon>Leotiomycetes</taxon>
        <taxon>Helotiales</taxon>
        <taxon>Helotiaceae</taxon>
        <taxon>Glarea</taxon>
    </lineage>
</organism>
<dbReference type="Pfam" id="PF11807">
    <property type="entry name" value="UstYa"/>
    <property type="match status" value="1"/>
</dbReference>
<keyword evidence="4" id="KW-1185">Reference proteome</keyword>
<dbReference type="GO" id="GO:0043386">
    <property type="term" value="P:mycotoxin biosynthetic process"/>
    <property type="evidence" value="ECO:0007669"/>
    <property type="project" value="InterPro"/>
</dbReference>
<proteinExistence type="inferred from homology"/>
<evidence type="ECO:0000313" key="4">
    <source>
        <dbReference type="Proteomes" id="UP000016922"/>
    </source>
</evidence>
<name>S3CJ01_GLAL2</name>
<dbReference type="Proteomes" id="UP000016922">
    <property type="component" value="Unassembled WGS sequence"/>
</dbReference>
<sequence>MSDQQCNSRFSVASPMVEPASNPRVNMIFNNSLTAGGSPWRQGPNEVVDEMWNSIIHEGMIMIDDDKVRKLGKDPTSFRRVPTSLHSKYGDKILAGTEFGHHIHCLNMIRKFTYFDHYREKATEFDFYNAPMKLIRVHVDHCIDTLRQVLMCHPDEGVYLSYWIEGRKGPMADFNTMHKCKDFNGMMDWAEKNEIKESLSEYPEDGEVVWTRRHHP</sequence>
<dbReference type="PANTHER" id="PTHR33365">
    <property type="entry name" value="YALI0B05434P"/>
    <property type="match status" value="1"/>
</dbReference>
<dbReference type="OrthoDB" id="3687641at2759"/>
<comment type="similarity">
    <text evidence="2">Belongs to the ustYa family.</text>
</comment>
<dbReference type="RefSeq" id="XP_008085677.1">
    <property type="nucleotide sequence ID" value="XM_008087486.1"/>
</dbReference>
<evidence type="ECO:0000256" key="2">
    <source>
        <dbReference type="ARBA" id="ARBA00035112"/>
    </source>
</evidence>
<dbReference type="eggNOG" id="ENOG502SI30">
    <property type="taxonomic scope" value="Eukaryota"/>
</dbReference>
<dbReference type="AlphaFoldDB" id="S3CJ01"/>
<dbReference type="KEGG" id="glz:GLAREA_02400"/>
<dbReference type="InterPro" id="IPR021765">
    <property type="entry name" value="UstYa-like"/>
</dbReference>
<evidence type="ECO:0000256" key="1">
    <source>
        <dbReference type="ARBA" id="ARBA00004685"/>
    </source>
</evidence>
<comment type="pathway">
    <text evidence="1">Mycotoxin biosynthesis.</text>
</comment>
<dbReference type="STRING" id="1116229.S3CJ01"/>
<gene>
    <name evidence="3" type="ORF">GLAREA_02400</name>
</gene>
<accession>S3CJ01</accession>
<evidence type="ECO:0000313" key="3">
    <source>
        <dbReference type="EMBL" id="EPE26487.1"/>
    </source>
</evidence>
<dbReference type="HOGENOM" id="CLU_042941_6_4_1"/>
<dbReference type="PANTHER" id="PTHR33365:SF4">
    <property type="entry name" value="CYCLOCHLOROTINE BIOSYNTHESIS PROTEIN O"/>
    <property type="match status" value="1"/>
</dbReference>
<dbReference type="GeneID" id="19461457"/>
<reference evidence="3 4" key="1">
    <citation type="journal article" date="2013" name="BMC Genomics">
        <title>Genomics-driven discovery of the pneumocandin biosynthetic gene cluster in the fungus Glarea lozoyensis.</title>
        <authorList>
            <person name="Chen L."/>
            <person name="Yue Q."/>
            <person name="Zhang X."/>
            <person name="Xiang M."/>
            <person name="Wang C."/>
            <person name="Li S."/>
            <person name="Che Y."/>
            <person name="Ortiz-Lopez F.J."/>
            <person name="Bills G.F."/>
            <person name="Liu X."/>
            <person name="An Z."/>
        </authorList>
    </citation>
    <scope>NUCLEOTIDE SEQUENCE [LARGE SCALE GENOMIC DNA]</scope>
    <source>
        <strain evidence="4">ATCC 20868 / MF5171</strain>
    </source>
</reference>
<dbReference type="EMBL" id="KE145370">
    <property type="protein sequence ID" value="EPE26487.1"/>
    <property type="molecule type" value="Genomic_DNA"/>
</dbReference>